<dbReference type="EMBL" id="MSFN02000014">
    <property type="protein sequence ID" value="PTU16871.1"/>
    <property type="molecule type" value="Genomic_DNA"/>
</dbReference>
<gene>
    <name evidence="7" type="ORF">P175DRAFT_0561293</name>
</gene>
<dbReference type="PANTHER" id="PTHR15549">
    <property type="entry name" value="PAIRED IMMUNOGLOBULIN-LIKE TYPE 2 RECEPTOR"/>
    <property type="match status" value="1"/>
</dbReference>
<dbReference type="AlphaFoldDB" id="A0A2T5LKQ8"/>
<dbReference type="VEuPathDB" id="FungiDB:P175DRAFT_0561293"/>
<dbReference type="PANTHER" id="PTHR15549:SF33">
    <property type="entry name" value="MEMBRANE PROTEIN WSC4, PUTATIVE (AFU_ORTHOLOGUE AFUA_5G09020)-RELATED"/>
    <property type="match status" value="1"/>
</dbReference>
<evidence type="ECO:0000256" key="5">
    <source>
        <dbReference type="SAM" id="MobiDB-lite"/>
    </source>
</evidence>
<dbReference type="GO" id="GO:0016020">
    <property type="term" value="C:membrane"/>
    <property type="evidence" value="ECO:0007669"/>
    <property type="project" value="UniProtKB-SubCell"/>
</dbReference>
<evidence type="ECO:0000256" key="2">
    <source>
        <dbReference type="ARBA" id="ARBA00022692"/>
    </source>
</evidence>
<comment type="caution">
    <text evidence="7">The sequence shown here is derived from an EMBL/GenBank/DDBJ whole genome shotgun (WGS) entry which is preliminary data.</text>
</comment>
<dbReference type="Proteomes" id="UP000244073">
    <property type="component" value="Unassembled WGS sequence"/>
</dbReference>
<proteinExistence type="predicted"/>
<name>A0A2T5LKQ8_9EURO</name>
<keyword evidence="2 6" id="KW-0812">Transmembrane</keyword>
<protein>
    <recommendedName>
        <fullName evidence="9">Extracellular membrane protein CFEM domain-containing protein</fullName>
    </recommendedName>
</protein>
<dbReference type="RefSeq" id="XP_040748288.1">
    <property type="nucleotide sequence ID" value="XM_040901037.1"/>
</dbReference>
<accession>A0A2T5LKQ8</accession>
<feature type="region of interest" description="Disordered" evidence="5">
    <location>
        <begin position="104"/>
        <end position="143"/>
    </location>
</feature>
<evidence type="ECO:0000313" key="7">
    <source>
        <dbReference type="EMBL" id="PTU16871.1"/>
    </source>
</evidence>
<dbReference type="GO" id="GO:0071944">
    <property type="term" value="C:cell periphery"/>
    <property type="evidence" value="ECO:0007669"/>
    <property type="project" value="UniProtKB-ARBA"/>
</dbReference>
<keyword evidence="4 6" id="KW-0472">Membrane</keyword>
<evidence type="ECO:0000256" key="1">
    <source>
        <dbReference type="ARBA" id="ARBA00004167"/>
    </source>
</evidence>
<comment type="subcellular location">
    <subcellularLocation>
        <location evidence="1">Membrane</location>
        <topology evidence="1">Single-pass membrane protein</topology>
    </subcellularLocation>
</comment>
<evidence type="ECO:0000256" key="3">
    <source>
        <dbReference type="ARBA" id="ARBA00022989"/>
    </source>
</evidence>
<feature type="transmembrane region" description="Helical" evidence="6">
    <location>
        <begin position="150"/>
        <end position="174"/>
    </location>
</feature>
<feature type="compositionally biased region" description="Polar residues" evidence="5">
    <location>
        <begin position="111"/>
        <end position="133"/>
    </location>
</feature>
<evidence type="ECO:0000256" key="6">
    <source>
        <dbReference type="SAM" id="Phobius"/>
    </source>
</evidence>
<dbReference type="GeneID" id="63817921"/>
<reference evidence="7 8" key="1">
    <citation type="journal article" date="2018" name="Proc. Natl. Acad. Sci. U.S.A.">
        <title>Linking secondary metabolites to gene clusters through genome sequencing of six diverse Aspergillus species.</title>
        <authorList>
            <person name="Kaerboelling I."/>
            <person name="Vesth T.C."/>
            <person name="Frisvad J.C."/>
            <person name="Nybo J.L."/>
            <person name="Theobald S."/>
            <person name="Kuo A."/>
            <person name="Bowyer P."/>
            <person name="Matsuda Y."/>
            <person name="Mondo S."/>
            <person name="Lyhne E.K."/>
            <person name="Kogle M.E."/>
            <person name="Clum A."/>
            <person name="Lipzen A."/>
            <person name="Salamov A."/>
            <person name="Ngan C.Y."/>
            <person name="Daum C."/>
            <person name="Chiniquy J."/>
            <person name="Barry K."/>
            <person name="LaButti K."/>
            <person name="Haridas S."/>
            <person name="Simmons B.A."/>
            <person name="Magnuson J.K."/>
            <person name="Mortensen U.H."/>
            <person name="Larsen T.O."/>
            <person name="Grigoriev I.V."/>
            <person name="Baker S.E."/>
            <person name="Andersen M.R."/>
        </authorList>
    </citation>
    <scope>NUCLEOTIDE SEQUENCE [LARGE SCALE GENOMIC DNA]</scope>
    <source>
        <strain evidence="7 8">IBT 24754</strain>
    </source>
</reference>
<dbReference type="InterPro" id="IPR051694">
    <property type="entry name" value="Immunoregulatory_rcpt-like"/>
</dbReference>
<sequence>MTCGENEELITTDHFPFCCEITSHAQCYQPTTCLGSSTMHDPDNDTWVCEAGTECRPMTIYESYVDSTEASSGIQFSCFQSWVPNAVFRVLPFTETLTISTTTTRDSTTTFESISPSTAGAPTMPTSTQTDTVSPEAASALSGSSNNTGAIAGGVVGGVAGVIALVAAAAFFLLRRRGTKSPEMNEIGAEYVAARGG</sequence>
<evidence type="ECO:0008006" key="9">
    <source>
        <dbReference type="Google" id="ProtNLM"/>
    </source>
</evidence>
<organism evidence="7 8">
    <name type="scientific">Aspergillus ochraceoroseus IBT 24754</name>
    <dbReference type="NCBI Taxonomy" id="1392256"/>
    <lineage>
        <taxon>Eukaryota</taxon>
        <taxon>Fungi</taxon>
        <taxon>Dikarya</taxon>
        <taxon>Ascomycota</taxon>
        <taxon>Pezizomycotina</taxon>
        <taxon>Eurotiomycetes</taxon>
        <taxon>Eurotiomycetidae</taxon>
        <taxon>Eurotiales</taxon>
        <taxon>Aspergillaceae</taxon>
        <taxon>Aspergillus</taxon>
        <taxon>Aspergillus subgen. Nidulantes</taxon>
    </lineage>
</organism>
<evidence type="ECO:0000313" key="8">
    <source>
        <dbReference type="Proteomes" id="UP000244073"/>
    </source>
</evidence>
<keyword evidence="3 6" id="KW-1133">Transmembrane helix</keyword>
<evidence type="ECO:0000256" key="4">
    <source>
        <dbReference type="ARBA" id="ARBA00023136"/>
    </source>
</evidence>